<organism evidence="1 2">
    <name type="scientific">Leptosia nina</name>
    <dbReference type="NCBI Taxonomy" id="320188"/>
    <lineage>
        <taxon>Eukaryota</taxon>
        <taxon>Metazoa</taxon>
        <taxon>Ecdysozoa</taxon>
        <taxon>Arthropoda</taxon>
        <taxon>Hexapoda</taxon>
        <taxon>Insecta</taxon>
        <taxon>Pterygota</taxon>
        <taxon>Neoptera</taxon>
        <taxon>Endopterygota</taxon>
        <taxon>Lepidoptera</taxon>
        <taxon>Glossata</taxon>
        <taxon>Ditrysia</taxon>
        <taxon>Papilionoidea</taxon>
        <taxon>Pieridae</taxon>
        <taxon>Pierinae</taxon>
        <taxon>Leptosia</taxon>
    </lineage>
</organism>
<keyword evidence="2" id="KW-1185">Reference proteome</keyword>
<dbReference type="Proteomes" id="UP001497472">
    <property type="component" value="Unassembled WGS sequence"/>
</dbReference>
<dbReference type="AlphaFoldDB" id="A0AAV1JPS1"/>
<proteinExistence type="predicted"/>
<comment type="caution">
    <text evidence="1">The sequence shown here is derived from an EMBL/GenBank/DDBJ whole genome shotgun (WGS) entry which is preliminary data.</text>
</comment>
<name>A0AAV1JPS1_9NEOP</name>
<evidence type="ECO:0000313" key="1">
    <source>
        <dbReference type="EMBL" id="CAK1551219.1"/>
    </source>
</evidence>
<protein>
    <submittedName>
        <fullName evidence="1">Uncharacterized protein</fullName>
    </submittedName>
</protein>
<dbReference type="EMBL" id="CAVLEF010000122">
    <property type="protein sequence ID" value="CAK1551219.1"/>
    <property type="molecule type" value="Genomic_DNA"/>
</dbReference>
<sequence length="228" mass="25815">MYRRSVATGVKQEKIRKVDALVAFSNLKVTYGYTALTTSEAAPLTGSLILTTDELVARLSMSLVKNPESVDMAFEFLQQVGTESLTVEGPANRMISQFNFLLERHIIAIMSNTVIHNIKMLSTISRCVPILVPFNDSNEIVSEESTDIQETYIENQIIKGNENDGDENFEENINIDNDNKDNFTADYVLWKKDSVELEFPPKEGSEKKQKMFIKYNENFALGKINNKN</sequence>
<accession>A0AAV1JPS1</accession>
<reference evidence="1 2" key="1">
    <citation type="submission" date="2023-11" db="EMBL/GenBank/DDBJ databases">
        <authorList>
            <person name="Okamura Y."/>
        </authorList>
    </citation>
    <scope>NUCLEOTIDE SEQUENCE [LARGE SCALE GENOMIC DNA]</scope>
</reference>
<evidence type="ECO:0000313" key="2">
    <source>
        <dbReference type="Proteomes" id="UP001497472"/>
    </source>
</evidence>
<gene>
    <name evidence="1" type="ORF">LNINA_LOCUS10380</name>
</gene>